<gene>
    <name evidence="2" type="ORF">HGB48_30725</name>
</gene>
<dbReference type="NCBIfam" id="TIGR00778">
    <property type="entry name" value="ahpD_dom"/>
    <property type="match status" value="1"/>
</dbReference>
<dbReference type="RefSeq" id="WP_067628589.1">
    <property type="nucleotide sequence ID" value="NZ_JAAXPI010000070.1"/>
</dbReference>
<dbReference type="InterPro" id="IPR003779">
    <property type="entry name" value="CMD-like"/>
</dbReference>
<keyword evidence="3" id="KW-1185">Reference proteome</keyword>
<dbReference type="Proteomes" id="UP000579250">
    <property type="component" value="Unassembled WGS sequence"/>
</dbReference>
<accession>A0A846ZCA7</accession>
<dbReference type="EMBL" id="JAAXPI010000070">
    <property type="protein sequence ID" value="NKZ08073.1"/>
    <property type="molecule type" value="Genomic_DNA"/>
</dbReference>
<evidence type="ECO:0000259" key="1">
    <source>
        <dbReference type="Pfam" id="PF02627"/>
    </source>
</evidence>
<dbReference type="Gene3D" id="1.20.1290.10">
    <property type="entry name" value="AhpD-like"/>
    <property type="match status" value="1"/>
</dbReference>
<dbReference type="PANTHER" id="PTHR34846">
    <property type="entry name" value="4-CARBOXYMUCONOLACTONE DECARBOXYLASE FAMILY PROTEIN (AFU_ORTHOLOGUE AFUA_6G11590)"/>
    <property type="match status" value="1"/>
</dbReference>
<dbReference type="AlphaFoldDB" id="A0A846ZCA7"/>
<dbReference type="SUPFAM" id="SSF69118">
    <property type="entry name" value="AhpD-like"/>
    <property type="match status" value="1"/>
</dbReference>
<proteinExistence type="predicted"/>
<dbReference type="InterPro" id="IPR004675">
    <property type="entry name" value="AhpD_core"/>
</dbReference>
<dbReference type="GO" id="GO:0051920">
    <property type="term" value="F:peroxiredoxin activity"/>
    <property type="evidence" value="ECO:0007669"/>
    <property type="project" value="InterPro"/>
</dbReference>
<feature type="domain" description="Carboxymuconolactone decarboxylase-like" evidence="1">
    <location>
        <begin position="25"/>
        <end position="94"/>
    </location>
</feature>
<reference evidence="2 3" key="1">
    <citation type="submission" date="2020-04" db="EMBL/GenBank/DDBJ databases">
        <title>MicrobeNet Type strains.</title>
        <authorList>
            <person name="Nicholson A.C."/>
        </authorList>
    </citation>
    <scope>NUCLEOTIDE SEQUENCE [LARGE SCALE GENOMIC DNA]</scope>
    <source>
        <strain evidence="2 3">ATCC BAA-277</strain>
    </source>
</reference>
<dbReference type="InterPro" id="IPR029032">
    <property type="entry name" value="AhpD-like"/>
</dbReference>
<name>A0A846ZCA7_9ACTN</name>
<organism evidence="2 3">
    <name type="scientific">Actinomadura latina</name>
    <dbReference type="NCBI Taxonomy" id="163603"/>
    <lineage>
        <taxon>Bacteria</taxon>
        <taxon>Bacillati</taxon>
        <taxon>Actinomycetota</taxon>
        <taxon>Actinomycetes</taxon>
        <taxon>Streptosporangiales</taxon>
        <taxon>Thermomonosporaceae</taxon>
        <taxon>Actinomadura</taxon>
    </lineage>
</organism>
<evidence type="ECO:0000313" key="2">
    <source>
        <dbReference type="EMBL" id="NKZ08073.1"/>
    </source>
</evidence>
<protein>
    <submittedName>
        <fullName evidence="2">Carboxymuconolactone decarboxylase family protein</fullName>
    </submittedName>
</protein>
<sequence>MEARMKNPAHVLPSAMEGIGCLIQAINAGGLTHELQELVSLRVSQINGCGACAYGHVHNLIMAGETAERMAAVAAWRDAPFFTAAERAALDLTEHVTRLADRSAPSVPDDLWDEVTGHFDERRLSALILVISLTNLFNRINTTIGEPAGATWD</sequence>
<evidence type="ECO:0000313" key="3">
    <source>
        <dbReference type="Proteomes" id="UP000579250"/>
    </source>
</evidence>
<comment type="caution">
    <text evidence="2">The sequence shown here is derived from an EMBL/GenBank/DDBJ whole genome shotgun (WGS) entry which is preliminary data.</text>
</comment>
<dbReference type="PANTHER" id="PTHR34846:SF7">
    <property type="entry name" value="BLL7811 PROTEIN"/>
    <property type="match status" value="1"/>
</dbReference>
<dbReference type="Pfam" id="PF02627">
    <property type="entry name" value="CMD"/>
    <property type="match status" value="1"/>
</dbReference>